<dbReference type="InterPro" id="IPR010982">
    <property type="entry name" value="Lambda_DNA-bd_dom_sf"/>
</dbReference>
<accession>A0AA43ZM11</accession>
<dbReference type="InterPro" id="IPR001387">
    <property type="entry name" value="Cro/C1-type_HTH"/>
</dbReference>
<comment type="caution">
    <text evidence="1">The sequence shown here is derived from an EMBL/GenBank/DDBJ whole genome shotgun (WGS) entry which is preliminary data.</text>
</comment>
<evidence type="ECO:0000313" key="2">
    <source>
        <dbReference type="Proteomes" id="UP001155840"/>
    </source>
</evidence>
<dbReference type="RefSeq" id="WP_167131043.1">
    <property type="nucleotide sequence ID" value="NZ_JAANCM010000023.1"/>
</dbReference>
<dbReference type="CDD" id="cd00093">
    <property type="entry name" value="HTH_XRE"/>
    <property type="match status" value="1"/>
</dbReference>
<dbReference type="Proteomes" id="UP001155840">
    <property type="component" value="Unassembled WGS sequence"/>
</dbReference>
<keyword evidence="2" id="KW-1185">Reference proteome</keyword>
<dbReference type="AlphaFoldDB" id="A0AA43ZM11"/>
<reference evidence="1" key="1">
    <citation type="submission" date="2020-03" db="EMBL/GenBank/DDBJ databases">
        <title>Ferranicluibacter endophyticum gen. nov., sp. nov., a new genus isolated from Rubus ulmifolius Schott. stem.</title>
        <authorList>
            <person name="Roca-Couso R."/>
            <person name="Flores-Felix J.D."/>
            <person name="Igual J.M."/>
            <person name="Rivas R."/>
        </authorList>
    </citation>
    <scope>NUCLEOTIDE SEQUENCE</scope>
    <source>
        <strain evidence="1">CRRU44</strain>
    </source>
</reference>
<evidence type="ECO:0000313" key="1">
    <source>
        <dbReference type="EMBL" id="NHT78916.1"/>
    </source>
</evidence>
<protein>
    <submittedName>
        <fullName evidence="1">Uncharacterized protein</fullName>
    </submittedName>
</protein>
<dbReference type="GO" id="GO:0003677">
    <property type="term" value="F:DNA binding"/>
    <property type="evidence" value="ECO:0007669"/>
    <property type="project" value="InterPro"/>
</dbReference>
<sequence length="101" mass="11466">MDNGHHFRDKLEGGISALFHESRTADMLTMDPAFFVAWRKRQGFTQVTLSERIHVNLFTVKRWEGGSRKIPPYMGLIMAAIENDLEPIGTEAMIEVEGSDD</sequence>
<dbReference type="Gene3D" id="1.10.260.40">
    <property type="entry name" value="lambda repressor-like DNA-binding domains"/>
    <property type="match status" value="1"/>
</dbReference>
<name>A0AA43ZM11_9HYPH</name>
<dbReference type="SUPFAM" id="SSF47413">
    <property type="entry name" value="lambda repressor-like DNA-binding domains"/>
    <property type="match status" value="1"/>
</dbReference>
<dbReference type="EMBL" id="JAANCM010000023">
    <property type="protein sequence ID" value="NHT78916.1"/>
    <property type="molecule type" value="Genomic_DNA"/>
</dbReference>
<organism evidence="1 2">
    <name type="scientific">Ferranicluibacter rubi</name>
    <dbReference type="NCBI Taxonomy" id="2715133"/>
    <lineage>
        <taxon>Bacteria</taxon>
        <taxon>Pseudomonadati</taxon>
        <taxon>Pseudomonadota</taxon>
        <taxon>Alphaproteobacteria</taxon>
        <taxon>Hyphomicrobiales</taxon>
        <taxon>Rhizobiaceae</taxon>
        <taxon>Ferranicluibacter</taxon>
    </lineage>
</organism>
<proteinExistence type="predicted"/>
<gene>
    <name evidence="1" type="ORF">G8E10_24770</name>
</gene>